<dbReference type="EMBL" id="JAHRIQ010016254">
    <property type="protein sequence ID" value="MEQ2226779.1"/>
    <property type="molecule type" value="Genomic_DNA"/>
</dbReference>
<proteinExistence type="predicted"/>
<evidence type="ECO:0008006" key="4">
    <source>
        <dbReference type="Google" id="ProtNLM"/>
    </source>
</evidence>
<name>A0ABV0T1S8_9TELE</name>
<keyword evidence="3" id="KW-1185">Reference proteome</keyword>
<feature type="transmembrane region" description="Helical" evidence="1">
    <location>
        <begin position="12"/>
        <end position="34"/>
    </location>
</feature>
<gene>
    <name evidence="2" type="ORF">ILYODFUR_030857</name>
</gene>
<evidence type="ECO:0000256" key="1">
    <source>
        <dbReference type="SAM" id="Phobius"/>
    </source>
</evidence>
<organism evidence="2 3">
    <name type="scientific">Ilyodon furcidens</name>
    <name type="common">goldbreast splitfin</name>
    <dbReference type="NCBI Taxonomy" id="33524"/>
    <lineage>
        <taxon>Eukaryota</taxon>
        <taxon>Metazoa</taxon>
        <taxon>Chordata</taxon>
        <taxon>Craniata</taxon>
        <taxon>Vertebrata</taxon>
        <taxon>Euteleostomi</taxon>
        <taxon>Actinopterygii</taxon>
        <taxon>Neopterygii</taxon>
        <taxon>Teleostei</taxon>
        <taxon>Neoteleostei</taxon>
        <taxon>Acanthomorphata</taxon>
        <taxon>Ovalentaria</taxon>
        <taxon>Atherinomorphae</taxon>
        <taxon>Cyprinodontiformes</taxon>
        <taxon>Goodeidae</taxon>
        <taxon>Ilyodon</taxon>
    </lineage>
</organism>
<evidence type="ECO:0000313" key="2">
    <source>
        <dbReference type="EMBL" id="MEQ2226779.1"/>
    </source>
</evidence>
<sequence length="132" mass="15029">MLHIVFCETLFGVFIGVHLLSTLCVCSLCSFTVFQLQPHDDSDFLLSSQTAVKRGAIKENGGHTTRAFHDSSFLKHSPCHPEAFACHNPFSRFTASPRVLYKVKERRRKTGARNKMWWDESCIIDTVPRLLC</sequence>
<keyword evidence="1" id="KW-0472">Membrane</keyword>
<keyword evidence="1" id="KW-0812">Transmembrane</keyword>
<protein>
    <recommendedName>
        <fullName evidence="4">Secreted protein</fullName>
    </recommendedName>
</protein>
<dbReference type="Proteomes" id="UP001482620">
    <property type="component" value="Unassembled WGS sequence"/>
</dbReference>
<reference evidence="2 3" key="1">
    <citation type="submission" date="2021-06" db="EMBL/GenBank/DDBJ databases">
        <authorList>
            <person name="Palmer J.M."/>
        </authorList>
    </citation>
    <scope>NUCLEOTIDE SEQUENCE [LARGE SCALE GENOMIC DNA]</scope>
    <source>
        <strain evidence="3">if_2019</strain>
        <tissue evidence="2">Muscle</tissue>
    </source>
</reference>
<accession>A0ABV0T1S8</accession>
<comment type="caution">
    <text evidence="2">The sequence shown here is derived from an EMBL/GenBank/DDBJ whole genome shotgun (WGS) entry which is preliminary data.</text>
</comment>
<keyword evidence="1" id="KW-1133">Transmembrane helix</keyword>
<evidence type="ECO:0000313" key="3">
    <source>
        <dbReference type="Proteomes" id="UP001482620"/>
    </source>
</evidence>